<dbReference type="eggNOG" id="arCOG12906">
    <property type="taxonomic scope" value="Archaea"/>
</dbReference>
<evidence type="ECO:0000313" key="3">
    <source>
        <dbReference type="Proteomes" id="UP000001106"/>
    </source>
</evidence>
<dbReference type="OrthoDB" id="377478at2157"/>
<evidence type="ECO:0000313" key="2">
    <source>
        <dbReference type="EMBL" id="ABR56819.1"/>
    </source>
</evidence>
<dbReference type="STRING" id="419665.Maeo_1243"/>
<keyword evidence="3" id="KW-1185">Reference proteome</keyword>
<dbReference type="EMBL" id="CP000743">
    <property type="protein sequence ID" value="ABR56819.1"/>
    <property type="molecule type" value="Genomic_DNA"/>
</dbReference>
<reference evidence="2" key="1">
    <citation type="submission" date="2007-06" db="EMBL/GenBank/DDBJ databases">
        <title>Complete sequence of Methanococcus aeolicus Nankai-3.</title>
        <authorList>
            <consortium name="US DOE Joint Genome Institute"/>
            <person name="Copeland A."/>
            <person name="Lucas S."/>
            <person name="Lapidus A."/>
            <person name="Barry K."/>
            <person name="Glavina del Rio T."/>
            <person name="Dalin E."/>
            <person name="Tice H."/>
            <person name="Pitluck S."/>
            <person name="Chain P."/>
            <person name="Malfatti S."/>
            <person name="Shin M."/>
            <person name="Vergez L."/>
            <person name="Schmutz J."/>
            <person name="Larimer F."/>
            <person name="Land M."/>
            <person name="Hauser L."/>
            <person name="Kyrpides N."/>
            <person name="Lykidis A."/>
            <person name="Sieprawska-Lupa M."/>
            <person name="Whitman W.B."/>
            <person name="Richardson P."/>
        </authorList>
    </citation>
    <scope>NUCLEOTIDE SEQUENCE [LARGE SCALE GENOMIC DNA]</scope>
    <source>
        <strain evidence="2">Nankai-3</strain>
    </source>
</reference>
<evidence type="ECO:0000256" key="1">
    <source>
        <dbReference type="SAM" id="MobiDB-lite"/>
    </source>
</evidence>
<gene>
    <name evidence="2" type="ordered locus">Maeo_1243</name>
</gene>
<feature type="region of interest" description="Disordered" evidence="1">
    <location>
        <begin position="81"/>
        <end position="100"/>
    </location>
</feature>
<dbReference type="RefSeq" id="WP_011973951.1">
    <property type="nucleotide sequence ID" value="NC_009635.1"/>
</dbReference>
<sequence length="143" mass="16931">MKVMSKGLQIYNLKRFLEKNNIDEDLIDLEALIDPTLSYPENKAIVAEHIKNMIKNKEYDAEKYDDEYIQHLLNVAMELHEERSEKAQEQDEKIKSKKVIDLEKSKHPEKDLERWSRNMGKMDILGIDYIPDFSKPLKKILRG</sequence>
<dbReference type="GeneID" id="5327402"/>
<dbReference type="HOGENOM" id="CLU_1801669_0_0_2"/>
<dbReference type="KEGG" id="mae:Maeo_1243"/>
<accession>A6UWE7</accession>
<dbReference type="AlphaFoldDB" id="A6UWE7"/>
<dbReference type="Proteomes" id="UP000001106">
    <property type="component" value="Chromosome"/>
</dbReference>
<name>A6UWE7_META3</name>
<protein>
    <submittedName>
        <fullName evidence="2">Uncharacterized protein</fullName>
    </submittedName>
</protein>
<proteinExistence type="predicted"/>
<organism evidence="2 3">
    <name type="scientific">Methanococcus aeolicus (strain ATCC BAA-1280 / DSM 17508 / OCM 812 / Nankai-3)</name>
    <dbReference type="NCBI Taxonomy" id="419665"/>
    <lineage>
        <taxon>Archaea</taxon>
        <taxon>Methanobacteriati</taxon>
        <taxon>Methanobacteriota</taxon>
        <taxon>Methanomada group</taxon>
        <taxon>Methanococci</taxon>
        <taxon>Methanococcales</taxon>
        <taxon>Methanococcaceae</taxon>
        <taxon>Methanococcus</taxon>
    </lineage>
</organism>